<proteinExistence type="inferred from homology"/>
<gene>
    <name evidence="12" type="ORF">CcCBS67573_g03750</name>
</gene>
<dbReference type="Pfam" id="PF00406">
    <property type="entry name" value="ADK"/>
    <property type="match status" value="10"/>
</dbReference>
<dbReference type="CDD" id="cd01428">
    <property type="entry name" value="ADK"/>
    <property type="match status" value="10"/>
</dbReference>
<evidence type="ECO:0000256" key="8">
    <source>
        <dbReference type="ARBA" id="ARBA00048116"/>
    </source>
</evidence>
<sequence length="2139" mass="234864">MSSNPSAAMQEDAKNYFERKDINLIMESIMTGLVFEQPDDPLTYIEDCVKRLKQATTPSVKPRRVHWDAFIPTDAQETIKKRKERAKILRTNAKVVDVTKPVRPATQGRVVLPPVSAGGSGGVKTRPVSRSKSAKQQTVLLSHPNIIFVLGGPGSGKGTQCERLAKEFKLTHLSTGDLLRAELEHGTDIGRKCDALMREGKIVPMDIILGLLKSAIAGNMETPGFLIDGFPRAMDQALEFEKTIGKCRAVLCFTCPLTVLEQRLLERGKTSGRADDNIDTILKRFKTFEEQSMPVIDHFKRDGRAILIESTGTIDEVYQTTKFHLVEMKIGALGKAAAEPLPPITPHKSRPTTTTARGKAWQNIVFVLGGPGCGKGTQCVRIAQEFKYNHLSAGDLLRAEVASGSPRAKELDAIMKEGKIVPMSVTLSLLQEAMEKSGEANGFLIDGFPRQLDQAVAFEETIAQCKFVLMFDCPESVLEQRLLKRGETSGRADDNMETIKKRFRTFVDTSMPVITHFEKLGRCVKISSVPHPEEVYKATRPYFTEPNIIMVLGGPGSGKGTQCVRLAKEFNLTHLSTGDLLRAEVEKGSDIGKQCSKLMEEGKIVPMGVILGLLKTEILSHMDTPGFLIDGFPRAMDQAKEFEHVICPPKKVLFFSCPLNVLEERLLERGKTSGRADDNIETIRKRFKTFQEESLPVVGYSGSKVLAIESTGTIDHIYATVKDSLVTEGILKPADAAPNHENPPATVRNSVAATPATPATKVERIATAETIAASNRNSVAASARGTSAVTHPAQERIESVAELPPVPEMALQADPNIIFVLGGPGSGKGTQCVRLAKEFHLTHLSTGDLLRAELEKGSDIGKQCGDLMKEGKIVPMDIILGLLKQAILSSDKTPGFLIDGFPRAMDQAIEFEKVIFPAKKVLFFNCPLETLEQRLIERGKTSGRADDNIETIRKRFKTFQEESLPVVGHFGSRVLAIESTGTVDEVYSNLRKSLIDERVVKADPNIIFVLGGPGSGKGTQCVQLAKEFRLTHLSTGDLLRAELDKGSDIGKKCGDLMKEGKIVPMEIILGLLKDAIDTHEHTPGFLIDGFPRAMDQAIEFEKTICPAKKVLFFNCPLDTLEQRLLERGKTSGRADDNIETIRKRFKTFQEESLPVVGHFGSRVLTIESTKSVNEVYATVRNSLISEGIVKPDPNLIFVLGGPGSGKGTQCVRLAEEFRLTHLSTGDLLRAELDKGSDIGKKCGDLMKEGKIVPMEIILGLLKNAIFANVDTPGFLIDGFPRAMDQAVEFEKTICPAKKVLFFNCPLDTLEARLLERGKTSGRADDNIETIRKRFKTFQEESLPVVGHFGTRVLTIESTKSVDEVYASVKDSLISEGIVKPDPNLIFVLGGPGSGKGTQCVRLAKEFRLTHLSTGDLLRAELDKGSDIGKKCGDLMKEGKIVPMEIILGLLKNAIFANVNTPGFLIDGFPRAMDQAVEFEKTICPAKKVLFFNCPLDTLEQRLLERGKTSGRADDNIETIRKRFKTFQEESLPVVGHFGTRVLTIESTKSVDEVYASVKDSLISEGIVKPDPNLIFVLGGPGSGKGTQCVRLAKEFHLAHLSAGDLLRAELDKGSEIGKKCGDIMKEGKIVPMEIMLGLLKTAIFSNADAPGILVDGFPRAMDQAIEFERTICPAKKVLFFNCPLDTLEERLLERGKTSGRADDNIETIRKRFQTFQNESLPVVGHFGSRVLTIESTGSVDEVYAHVRDALVGEKVVRPDPNLIFVLGGPGSGKGTQCVQLAKEFHLTHLSAGDLLRAELEKGSEIGKKCGDIMKEGKIVPMEIMLGLLKKAIFSNVDTPGFLIDGFPRAMDQAIAFEKTICPAKKVLFFNCPLDTLEQRLLERGKTSGRADDNIETIRKRFKTFQEESLPVVGHFGSRVLTIESVGAVEEVYNHTRQCLLDERIVKPIPNIIFVLGGPGSGKGTQCARLAEEFHLRHLSTGDLLRAELEKGTEVGKQCGDLMKEGKIVPMSVILGLLKSAIFSNLDTPGFLIDGFPRASDQALEFEKTICPAKKVLYFSCPLPILEERLLERGKTSGRADDNLETIRKRFKTFEDESLPVVNLFEDRVIRVESTGTVDEVYESVKSSLLSDETIRSVAV</sequence>
<dbReference type="InterPro" id="IPR033690">
    <property type="entry name" value="Adenylat_kinase_CS"/>
</dbReference>
<evidence type="ECO:0000256" key="5">
    <source>
        <dbReference type="ARBA" id="ARBA00022840"/>
    </source>
</evidence>
<feature type="region of interest" description="Disordered" evidence="10">
    <location>
        <begin position="110"/>
        <end position="131"/>
    </location>
</feature>
<keyword evidence="6 9" id="KW-0665">Pyrimidine biosynthesis</keyword>
<dbReference type="FunFam" id="3.40.50.300:FF:000315">
    <property type="entry name" value="Adenylate kinase 1"/>
    <property type="match status" value="1"/>
</dbReference>
<keyword evidence="7 9" id="KW-0539">Nucleus</keyword>
<dbReference type="GO" id="GO:0005737">
    <property type="term" value="C:cytoplasm"/>
    <property type="evidence" value="ECO:0007669"/>
    <property type="project" value="UniProtKB-SubCell"/>
</dbReference>
<evidence type="ECO:0000313" key="12">
    <source>
        <dbReference type="EMBL" id="TPX74990.1"/>
    </source>
</evidence>
<dbReference type="SUPFAM" id="SSF47391">
    <property type="entry name" value="Dimerization-anchoring domain of cAMP-dependent PK regulatory subunit"/>
    <property type="match status" value="1"/>
</dbReference>
<evidence type="ECO:0000259" key="11">
    <source>
        <dbReference type="SMART" id="SM00382"/>
    </source>
</evidence>
<evidence type="ECO:0000256" key="4">
    <source>
        <dbReference type="ARBA" id="ARBA00022777"/>
    </source>
</evidence>
<dbReference type="GO" id="GO:0005634">
    <property type="term" value="C:nucleus"/>
    <property type="evidence" value="ECO:0007669"/>
    <property type="project" value="UniProtKB-SubCell"/>
</dbReference>
<keyword evidence="5 9" id="KW-0067">ATP-binding</keyword>
<feature type="domain" description="AAA+ ATPase" evidence="11">
    <location>
        <begin position="143"/>
        <end position="284"/>
    </location>
</feature>
<keyword evidence="3 9" id="KW-0547">Nucleotide-binding</keyword>
<comment type="subunit">
    <text evidence="9">Monomer.</text>
</comment>
<organism evidence="12 13">
    <name type="scientific">Chytriomyces confervae</name>
    <dbReference type="NCBI Taxonomy" id="246404"/>
    <lineage>
        <taxon>Eukaryota</taxon>
        <taxon>Fungi</taxon>
        <taxon>Fungi incertae sedis</taxon>
        <taxon>Chytridiomycota</taxon>
        <taxon>Chytridiomycota incertae sedis</taxon>
        <taxon>Chytridiomycetes</taxon>
        <taxon>Chytridiales</taxon>
        <taxon>Chytriomycetaceae</taxon>
        <taxon>Chytriomyces</taxon>
    </lineage>
</organism>
<comment type="cofactor">
    <cofactor evidence="9">
        <name>Mg(2+)</name>
        <dbReference type="ChEBI" id="CHEBI:18420"/>
    </cofactor>
    <text evidence="9">Binds 1 Mg(2+) ion per monomer.</text>
</comment>
<dbReference type="PROSITE" id="PS00113">
    <property type="entry name" value="ADENYLATE_KINASE"/>
    <property type="match status" value="10"/>
</dbReference>
<dbReference type="InterPro" id="IPR003593">
    <property type="entry name" value="AAA+_ATPase"/>
</dbReference>
<comment type="domain">
    <text evidence="9">Consists of three domains, a large central CORE domain and two small peripheral domains, NMPbind and LID, which undergo movements during catalysis. The LID domain closes over the site of phosphoryl transfer upon ATP binding. Assembling and dissambling the active center during each catalytic cycle provides an effective means to prevent ATP hydrolysis.</text>
</comment>
<feature type="binding site" evidence="9">
    <location>
        <position position="502"/>
    </location>
    <ligand>
        <name>a ribonucleoside 5'-phosphate</name>
        <dbReference type="ChEBI" id="CHEBI:58043"/>
    </ligand>
</feature>
<dbReference type="GO" id="GO:0006221">
    <property type="term" value="P:pyrimidine nucleotide biosynthetic process"/>
    <property type="evidence" value="ECO:0007669"/>
    <property type="project" value="UniProtKB-UniRule"/>
</dbReference>
<dbReference type="InterPro" id="IPR006266">
    <property type="entry name" value="UMP_CMP_kinase"/>
</dbReference>
<dbReference type="GO" id="GO:0006207">
    <property type="term" value="P:'de novo' pyrimidine nucleobase biosynthetic process"/>
    <property type="evidence" value="ECO:0007669"/>
    <property type="project" value="InterPro"/>
</dbReference>
<dbReference type="HAMAP" id="MF_03172">
    <property type="entry name" value="Adenylate_kinase_UMP_CMP_kin"/>
    <property type="match status" value="1"/>
</dbReference>
<dbReference type="InterPro" id="IPR027417">
    <property type="entry name" value="P-loop_NTPase"/>
</dbReference>
<keyword evidence="4 9" id="KW-0418">Kinase</keyword>
<evidence type="ECO:0000256" key="1">
    <source>
        <dbReference type="ARBA" id="ARBA00022490"/>
    </source>
</evidence>
<feature type="binding site" evidence="9">
    <location>
        <begin position="372"/>
        <end position="377"/>
    </location>
    <ligand>
        <name>ATP</name>
        <dbReference type="ChEBI" id="CHEBI:30616"/>
    </ligand>
</feature>
<dbReference type="OrthoDB" id="442176at2759"/>
<dbReference type="GO" id="GO:0005524">
    <property type="term" value="F:ATP binding"/>
    <property type="evidence" value="ECO:0007669"/>
    <property type="project" value="UniProtKB-KW"/>
</dbReference>
<comment type="catalytic activity">
    <reaction evidence="8 9">
        <text>UMP + ATP = UDP + ADP</text>
        <dbReference type="Rhea" id="RHEA:24400"/>
        <dbReference type="ChEBI" id="CHEBI:30616"/>
        <dbReference type="ChEBI" id="CHEBI:57865"/>
        <dbReference type="ChEBI" id="CHEBI:58223"/>
        <dbReference type="ChEBI" id="CHEBI:456216"/>
        <dbReference type="EC" id="2.7.4.14"/>
    </reaction>
</comment>
<evidence type="ECO:0000256" key="3">
    <source>
        <dbReference type="ARBA" id="ARBA00022741"/>
    </source>
</evidence>
<dbReference type="Gene3D" id="3.40.50.300">
    <property type="entry name" value="P-loop containing nucleotide triphosphate hydrolases"/>
    <property type="match status" value="10"/>
</dbReference>
<reference evidence="12 13" key="1">
    <citation type="journal article" date="2019" name="Sci. Rep.">
        <title>Comparative genomics of chytrid fungi reveal insights into the obligate biotrophic and pathogenic lifestyle of Synchytrium endobioticum.</title>
        <authorList>
            <person name="van de Vossenberg B.T.L.H."/>
            <person name="Warris S."/>
            <person name="Nguyen H.D.T."/>
            <person name="van Gent-Pelzer M.P.E."/>
            <person name="Joly D.L."/>
            <person name="van de Geest H.C."/>
            <person name="Bonants P.J.M."/>
            <person name="Smith D.S."/>
            <person name="Levesque C.A."/>
            <person name="van der Lee T.A.J."/>
        </authorList>
    </citation>
    <scope>NUCLEOTIDE SEQUENCE [LARGE SCALE GENOMIC DNA]</scope>
    <source>
        <strain evidence="12 13">CBS 675.73</strain>
    </source>
</reference>
<dbReference type="GO" id="GO:0033862">
    <property type="term" value="F:UMP kinase activity"/>
    <property type="evidence" value="ECO:0007669"/>
    <property type="project" value="RHEA"/>
</dbReference>
<dbReference type="CDD" id="cd22978">
    <property type="entry name" value="DD_AK5"/>
    <property type="match status" value="1"/>
</dbReference>
<dbReference type="Proteomes" id="UP000320333">
    <property type="component" value="Unassembled WGS sequence"/>
</dbReference>
<feature type="domain" description="AAA+ ATPase" evidence="11">
    <location>
        <begin position="1381"/>
        <end position="1522"/>
    </location>
</feature>
<feature type="binding site" evidence="9">
    <location>
        <begin position="419"/>
        <end position="421"/>
    </location>
    <ligand>
        <name>a ribonucleoside 5'-phosphate</name>
        <dbReference type="ChEBI" id="CHEBI:58043"/>
    </ligand>
</feature>
<evidence type="ECO:0000256" key="9">
    <source>
        <dbReference type="HAMAP-Rule" id="MF_03172"/>
    </source>
</evidence>
<feature type="domain" description="AAA+ ATPase" evidence="11">
    <location>
        <begin position="814"/>
        <end position="955"/>
    </location>
</feature>
<dbReference type="SUPFAM" id="SSF52540">
    <property type="entry name" value="P-loop containing nucleoside triphosphate hydrolases"/>
    <property type="match status" value="10"/>
</dbReference>
<comment type="caution">
    <text evidence="12">The sequence shown here is derived from an EMBL/GenBank/DDBJ whole genome shotgun (WGS) entry which is preliminary data.</text>
</comment>
<dbReference type="EC" id="2.7.4.14" evidence="9"/>
<feature type="domain" description="AAA+ ATPase" evidence="11">
    <location>
        <begin position="545"/>
        <end position="686"/>
    </location>
</feature>
<evidence type="ECO:0000256" key="10">
    <source>
        <dbReference type="SAM" id="MobiDB-lite"/>
    </source>
</evidence>
<comment type="caution">
    <text evidence="9">Lacks conserved residue(s) required for the propagation of feature annotation.</text>
</comment>
<feature type="domain" description="AAA+ ATPase" evidence="11">
    <location>
        <begin position="1192"/>
        <end position="1333"/>
    </location>
</feature>
<feature type="domain" description="AAA+ ATPase" evidence="11">
    <location>
        <begin position="1948"/>
        <end position="2089"/>
    </location>
</feature>
<comment type="similarity">
    <text evidence="9">Belongs to the adenylate kinase family. UMP-CMP kinase subfamily.</text>
</comment>
<dbReference type="InterPro" id="IPR000850">
    <property type="entry name" value="Adenylat/UMP-CMP_kin"/>
</dbReference>
<feature type="domain" description="AAA+ ATPase" evidence="11">
    <location>
        <begin position="361"/>
        <end position="539"/>
    </location>
</feature>
<dbReference type="HAMAP" id="MF_00235">
    <property type="entry name" value="Adenylate_kinase_Adk"/>
    <property type="match status" value="10"/>
</dbReference>
<dbReference type="PANTHER" id="PTHR23359">
    <property type="entry name" value="NUCLEOTIDE KINASE"/>
    <property type="match status" value="1"/>
</dbReference>
<name>A0A507FH30_9FUNG</name>
<dbReference type="NCBIfam" id="TIGR01359">
    <property type="entry name" value="UMP_CMP_kin_fam"/>
    <property type="match status" value="1"/>
</dbReference>
<feature type="domain" description="AAA+ ATPase" evidence="11">
    <location>
        <begin position="1003"/>
        <end position="1144"/>
    </location>
</feature>
<evidence type="ECO:0000256" key="7">
    <source>
        <dbReference type="ARBA" id="ARBA00023242"/>
    </source>
</evidence>
<comment type="function">
    <text evidence="9">Catalyzes the phosphorylation of pyrimidine nucleoside monophosphates at the expense of ATP. Plays an important role in de novo pyrimidine nucleotide biosynthesis. Has preference for UMP and dUMP as phosphate acceptors, but can also use CMP, dCMP and AMP.</text>
</comment>
<keyword evidence="1 9" id="KW-0963">Cytoplasm</keyword>
<accession>A0A507FH30</accession>
<feature type="binding site" evidence="9">
    <location>
        <position position="454"/>
    </location>
    <ligand>
        <name>a ribonucleoside 5'-phosphate</name>
        <dbReference type="ChEBI" id="CHEBI:58043"/>
    </ligand>
</feature>
<feature type="domain" description="AAA+ ATPase" evidence="11">
    <location>
        <begin position="1570"/>
        <end position="1711"/>
    </location>
</feature>
<dbReference type="SMART" id="SM00382">
    <property type="entry name" value="AAA"/>
    <property type="match status" value="10"/>
</dbReference>
<comment type="subcellular location">
    <subcellularLocation>
        <location evidence="9">Cytoplasm</location>
    </subcellularLocation>
    <subcellularLocation>
        <location evidence="9">Nucleus</location>
    </subcellularLocation>
    <text evidence="9">Predominantly cytoplasmic.</text>
</comment>
<feature type="region of interest" description="LID" evidence="9">
    <location>
        <begin position="484"/>
        <end position="494"/>
    </location>
</feature>
<feature type="binding site" evidence="9">
    <location>
        <position position="530"/>
    </location>
    <ligand>
        <name>ATP</name>
        <dbReference type="ChEBI" id="CHEBI:30616"/>
    </ligand>
</feature>
<evidence type="ECO:0000313" key="13">
    <source>
        <dbReference type="Proteomes" id="UP000320333"/>
    </source>
</evidence>
<evidence type="ECO:0000256" key="6">
    <source>
        <dbReference type="ARBA" id="ARBA00022975"/>
    </source>
</evidence>
<evidence type="ECO:0000256" key="2">
    <source>
        <dbReference type="ARBA" id="ARBA00022679"/>
    </source>
</evidence>
<protein>
    <recommendedName>
        <fullName evidence="9">Uridylate kinase</fullName>
        <shortName evidence="9">UK</shortName>
        <ecNumber evidence="9">2.7.4.14</ecNumber>
    </recommendedName>
    <alternativeName>
        <fullName evidence="9">ATP:UMP phosphotransferase</fullName>
    </alternativeName>
    <alternativeName>
        <fullName evidence="9">Deoxycytidylate kinase</fullName>
        <shortName evidence="9">CK</shortName>
        <shortName evidence="9">dCMP kinase</shortName>
    </alternativeName>
    <alternativeName>
        <fullName evidence="9">Uridine monophosphate kinase</fullName>
        <shortName evidence="9">UMP kinase</shortName>
        <shortName evidence="9">UMPK</shortName>
    </alternativeName>
</protein>
<dbReference type="EMBL" id="QEAP01000100">
    <property type="protein sequence ID" value="TPX74990.1"/>
    <property type="molecule type" value="Genomic_DNA"/>
</dbReference>
<keyword evidence="13" id="KW-1185">Reference proteome</keyword>
<feature type="binding site" evidence="9">
    <location>
        <begin position="447"/>
        <end position="450"/>
    </location>
    <ligand>
        <name>a ribonucleoside 5'-phosphate</name>
        <dbReference type="ChEBI" id="CHEBI:58043"/>
    </ligand>
</feature>
<dbReference type="STRING" id="246404.A0A507FH30"/>
<keyword evidence="2 9" id="KW-0808">Transferase</keyword>
<feature type="domain" description="AAA+ ATPase" evidence="11">
    <location>
        <begin position="1759"/>
        <end position="1900"/>
    </location>
</feature>
<dbReference type="PRINTS" id="PR00094">
    <property type="entry name" value="ADENYLTKNASE"/>
</dbReference>
<feature type="binding site" evidence="9">
    <location>
        <position position="398"/>
    </location>
    <ligand>
        <name>a ribonucleoside 5'-phosphate</name>
        <dbReference type="ChEBI" id="CHEBI:58043"/>
    </ligand>
</feature>
<feature type="binding site" evidence="9">
    <location>
        <position position="491"/>
    </location>
    <ligand>
        <name>a ribonucleoside 5'-phosphate</name>
        <dbReference type="ChEBI" id="CHEBI:58043"/>
    </ligand>
</feature>
<feature type="binding site" evidence="9">
    <location>
        <position position="485"/>
    </location>
    <ligand>
        <name>ATP</name>
        <dbReference type="ChEBI" id="CHEBI:30616"/>
    </ligand>
</feature>